<dbReference type="Gene3D" id="2.60.120.590">
    <property type="entry name" value="Alpha-ketoglutarate-dependent dioxygenase AlkB-like"/>
    <property type="match status" value="1"/>
</dbReference>
<feature type="non-terminal residue" evidence="3">
    <location>
        <position position="1"/>
    </location>
</feature>
<dbReference type="Proteomes" id="UP000428333">
    <property type="component" value="Linkage Group LG04"/>
</dbReference>
<organism evidence="3 4">
    <name type="scientific">Rhododendron williamsianum</name>
    <dbReference type="NCBI Taxonomy" id="262921"/>
    <lineage>
        <taxon>Eukaryota</taxon>
        <taxon>Viridiplantae</taxon>
        <taxon>Streptophyta</taxon>
        <taxon>Embryophyta</taxon>
        <taxon>Tracheophyta</taxon>
        <taxon>Spermatophyta</taxon>
        <taxon>Magnoliopsida</taxon>
        <taxon>eudicotyledons</taxon>
        <taxon>Gunneridae</taxon>
        <taxon>Pentapetalae</taxon>
        <taxon>asterids</taxon>
        <taxon>Ericales</taxon>
        <taxon>Ericaceae</taxon>
        <taxon>Ericoideae</taxon>
        <taxon>Rhodoreae</taxon>
        <taxon>Rhododendron</taxon>
    </lineage>
</organism>
<protein>
    <submittedName>
        <fullName evidence="3">Uncharacterized protein</fullName>
    </submittedName>
</protein>
<dbReference type="OrthoDB" id="1916097at2759"/>
<name>A0A6A4LMR8_9ERIC</name>
<dbReference type="AlphaFoldDB" id="A0A6A4LMR8"/>
<sequence>MSPAAAVASPSMATVQPSPPTMMMPDAFAKDAIIAWFRGEFAAANAIIDALCGHLAQVEGGGSSEYESVFAAVHRRRLNWIPILQMQKYYSIADVALELQRVAEKKAIKGDDVKNHDEKVKVFVNEEVKIREVFEELSTENGECGGGEVMDEGSTRDDSLESEITDTGSQELQPSSETVDLCSNHEDCEARRALIKVTKGFTAKEHVKGHMVNVVRGLKLYEDIFTDSELSKLNDLVNELRAAGHNGELSGGSPCHIEPIPTLLQGVIDHLIQWHLISENRKPNSCIINFFDEGEYSQPFLKPPHLEQPISTLLLSESTWLLDELSSLLVMRGNSSDMARHVMCQSPNTRVSITFFRVRSNTNQNDSSTIPPLSRALTLWQPGAPNSYTIPNGAMNGYEATMNMIPKWGVIRTPMVMLAAPMHPMVVSPRKSPNGSGTGVFLPWAVGSRKPAKHLPPRAQKGRLLSLPSSVETLKKEPTLDSCVIAEVKMG</sequence>
<dbReference type="GO" id="GO:0006402">
    <property type="term" value="P:mRNA catabolic process"/>
    <property type="evidence" value="ECO:0007669"/>
    <property type="project" value="InterPro"/>
</dbReference>
<proteinExistence type="inferred from homology"/>
<dbReference type="EMBL" id="QEFC01001003">
    <property type="protein sequence ID" value="KAE9460543.1"/>
    <property type="molecule type" value="Genomic_DNA"/>
</dbReference>
<dbReference type="InterPro" id="IPR037151">
    <property type="entry name" value="AlkB-like_sf"/>
</dbReference>
<evidence type="ECO:0000313" key="3">
    <source>
        <dbReference type="EMBL" id="KAE9460543.1"/>
    </source>
</evidence>
<feature type="compositionally biased region" description="Polar residues" evidence="2">
    <location>
        <begin position="165"/>
        <end position="177"/>
    </location>
</feature>
<keyword evidence="4" id="KW-1185">Reference proteome</keyword>
<reference evidence="3 4" key="1">
    <citation type="journal article" date="2019" name="Genome Biol. Evol.">
        <title>The Rhododendron genome and chromosomal organization provide insight into shared whole-genome duplications across the heath family (Ericaceae).</title>
        <authorList>
            <person name="Soza V.L."/>
            <person name="Lindsley D."/>
            <person name="Waalkes A."/>
            <person name="Ramage E."/>
            <person name="Patwardhan R.P."/>
            <person name="Burton J.N."/>
            <person name="Adey A."/>
            <person name="Kumar A."/>
            <person name="Qiu R."/>
            <person name="Shendure J."/>
            <person name="Hall B."/>
        </authorList>
    </citation>
    <scope>NUCLEOTIDE SEQUENCE [LARGE SCALE GENOMIC DNA]</scope>
    <source>
        <strain evidence="3">RSF 1966-606</strain>
    </source>
</reference>
<dbReference type="PANTHER" id="PTHR31447:SF2">
    <property type="entry name" value="RNA DEMETHYLASE ALKBH10B"/>
    <property type="match status" value="1"/>
</dbReference>
<accession>A0A6A4LMR8</accession>
<evidence type="ECO:0000256" key="1">
    <source>
        <dbReference type="ARBA" id="ARBA00007879"/>
    </source>
</evidence>
<dbReference type="PANTHER" id="PTHR31447">
    <property type="entry name" value="HYDROXYPROLINE-RICH GLYCOPROTEIN FAMILY PROTEIN-RELATED"/>
    <property type="match status" value="1"/>
</dbReference>
<gene>
    <name evidence="3" type="ORF">C3L33_07524</name>
</gene>
<dbReference type="SUPFAM" id="SSF51197">
    <property type="entry name" value="Clavaminate synthase-like"/>
    <property type="match status" value="1"/>
</dbReference>
<evidence type="ECO:0000256" key="2">
    <source>
        <dbReference type="SAM" id="MobiDB-lite"/>
    </source>
</evidence>
<dbReference type="InterPro" id="IPR044842">
    <property type="entry name" value="ALKBH9B/ALKBH10B-like"/>
</dbReference>
<dbReference type="GO" id="GO:0032451">
    <property type="term" value="F:demethylase activity"/>
    <property type="evidence" value="ECO:0007669"/>
    <property type="project" value="InterPro"/>
</dbReference>
<dbReference type="GO" id="GO:0003729">
    <property type="term" value="F:mRNA binding"/>
    <property type="evidence" value="ECO:0007669"/>
    <property type="project" value="InterPro"/>
</dbReference>
<comment type="similarity">
    <text evidence="1">Belongs to the alkB family.</text>
</comment>
<comment type="caution">
    <text evidence="3">The sequence shown here is derived from an EMBL/GenBank/DDBJ whole genome shotgun (WGS) entry which is preliminary data.</text>
</comment>
<evidence type="ECO:0000313" key="4">
    <source>
        <dbReference type="Proteomes" id="UP000428333"/>
    </source>
</evidence>
<feature type="region of interest" description="Disordered" evidence="2">
    <location>
        <begin position="141"/>
        <end position="177"/>
    </location>
</feature>